<comment type="caution">
    <text evidence="3">The sequence shown here is derived from an EMBL/GenBank/DDBJ whole genome shotgun (WGS) entry which is preliminary data.</text>
</comment>
<evidence type="ECO:0000259" key="2">
    <source>
        <dbReference type="Pfam" id="PF21788"/>
    </source>
</evidence>
<accession>A0AAV2MXS2</accession>
<protein>
    <recommendedName>
        <fullName evidence="5">THAP domain-containing protein 9</fullName>
    </recommendedName>
</protein>
<feature type="domain" description="Transposable element P transposase-like RNase H" evidence="1">
    <location>
        <begin position="1"/>
        <end position="107"/>
    </location>
</feature>
<keyword evidence="4" id="KW-1185">Reference proteome</keyword>
<dbReference type="AlphaFoldDB" id="A0AAV2MXS2"/>
<dbReference type="InterPro" id="IPR048365">
    <property type="entry name" value="TNP-like_RNaseH_N"/>
</dbReference>
<evidence type="ECO:0000313" key="3">
    <source>
        <dbReference type="EMBL" id="CAL1671841.1"/>
    </source>
</evidence>
<dbReference type="Pfam" id="PF21787">
    <property type="entry name" value="TNP-like_RNaseH_N"/>
    <property type="match status" value="1"/>
</dbReference>
<organism evidence="3 4">
    <name type="scientific">Lasius platythorax</name>
    <dbReference type="NCBI Taxonomy" id="488582"/>
    <lineage>
        <taxon>Eukaryota</taxon>
        <taxon>Metazoa</taxon>
        <taxon>Ecdysozoa</taxon>
        <taxon>Arthropoda</taxon>
        <taxon>Hexapoda</taxon>
        <taxon>Insecta</taxon>
        <taxon>Pterygota</taxon>
        <taxon>Neoptera</taxon>
        <taxon>Endopterygota</taxon>
        <taxon>Hymenoptera</taxon>
        <taxon>Apocrita</taxon>
        <taxon>Aculeata</taxon>
        <taxon>Formicoidea</taxon>
        <taxon>Formicidae</taxon>
        <taxon>Formicinae</taxon>
        <taxon>Lasius</taxon>
        <taxon>Lasius</taxon>
    </lineage>
</organism>
<proteinExistence type="predicted"/>
<dbReference type="Pfam" id="PF21788">
    <property type="entry name" value="TNP-like_GBD"/>
    <property type="match status" value="1"/>
</dbReference>
<dbReference type="Proteomes" id="UP001497644">
    <property type="component" value="Unassembled WGS sequence"/>
</dbReference>
<gene>
    <name evidence="3" type="ORF">LPLAT_LOCUS5261</name>
</gene>
<dbReference type="EMBL" id="CAXIPU020000424">
    <property type="protein sequence ID" value="CAL1671841.1"/>
    <property type="molecule type" value="Genomic_DNA"/>
</dbReference>
<evidence type="ECO:0000259" key="1">
    <source>
        <dbReference type="Pfam" id="PF21787"/>
    </source>
</evidence>
<evidence type="ECO:0000313" key="4">
    <source>
        <dbReference type="Proteomes" id="UP001497644"/>
    </source>
</evidence>
<feature type="domain" description="Transposable element P transposase-like GTP-binding insertion" evidence="2">
    <location>
        <begin position="134"/>
        <end position="254"/>
    </location>
</feature>
<name>A0AAV2MXS2_9HYME</name>
<reference evidence="3" key="1">
    <citation type="submission" date="2024-04" db="EMBL/GenBank/DDBJ databases">
        <authorList>
            <consortium name="Molecular Ecology Group"/>
        </authorList>
    </citation>
    <scope>NUCLEOTIDE SEQUENCE</scope>
</reference>
<dbReference type="InterPro" id="IPR048366">
    <property type="entry name" value="TNP-like_GBD"/>
</dbReference>
<sequence>MMDEIAIRKQLEWSNSEKKFLGYVDCGTVIPEPDNMPLAKEALVYLLTGLNERWKIPVAYFYIDSLTSQERAEITLQILNFIAPSGINIIALTFDGLPANIKMCTELNADVYNNRPYFRHPTRDHDIVIFFDAAHMLKLIRTAWATKEILYDSNGNSIKWEFIENLVHLQENDYFHLANKINNKHIQWQKNKMSVKLAAQTLSESCATALELLMKEGHPDFLECTATITFLRMVNNTFDCLNSRSMFSYGFKRPLQPGF</sequence>
<evidence type="ECO:0008006" key="5">
    <source>
        <dbReference type="Google" id="ProtNLM"/>
    </source>
</evidence>